<accession>A0A428YZU1</accession>
<keyword evidence="2 4" id="KW-0547">Nucleotide-binding</keyword>
<dbReference type="Pfam" id="PF13535">
    <property type="entry name" value="ATP-grasp_4"/>
    <property type="match status" value="1"/>
</dbReference>
<comment type="caution">
    <text evidence="6">The sequence shown here is derived from an EMBL/GenBank/DDBJ whole genome shotgun (WGS) entry which is preliminary data.</text>
</comment>
<dbReference type="RefSeq" id="WP_037267306.1">
    <property type="nucleotide sequence ID" value="NZ_QHKI01000041.1"/>
</dbReference>
<organism evidence="6 7">
    <name type="scientific">Kibdelosporangium aridum</name>
    <dbReference type="NCBI Taxonomy" id="2030"/>
    <lineage>
        <taxon>Bacteria</taxon>
        <taxon>Bacillati</taxon>
        <taxon>Actinomycetota</taxon>
        <taxon>Actinomycetes</taxon>
        <taxon>Pseudonocardiales</taxon>
        <taxon>Pseudonocardiaceae</taxon>
        <taxon>Kibdelosporangium</taxon>
    </lineage>
</organism>
<dbReference type="PROSITE" id="PS50975">
    <property type="entry name" value="ATP_GRASP"/>
    <property type="match status" value="1"/>
</dbReference>
<evidence type="ECO:0000259" key="5">
    <source>
        <dbReference type="PROSITE" id="PS50975"/>
    </source>
</evidence>
<keyword evidence="3 4" id="KW-0067">ATP-binding</keyword>
<protein>
    <submittedName>
        <fullName evidence="6">ATP-grasp domain-containing protein</fullName>
    </submittedName>
</protein>
<dbReference type="GO" id="GO:0046872">
    <property type="term" value="F:metal ion binding"/>
    <property type="evidence" value="ECO:0007669"/>
    <property type="project" value="InterPro"/>
</dbReference>
<gene>
    <name evidence="6" type="ORF">DMH04_35110</name>
</gene>
<dbReference type="PANTHER" id="PTHR43585:SF2">
    <property type="entry name" value="ATP-GRASP ENZYME FSQD"/>
    <property type="match status" value="1"/>
</dbReference>
<dbReference type="GO" id="GO:0016874">
    <property type="term" value="F:ligase activity"/>
    <property type="evidence" value="ECO:0007669"/>
    <property type="project" value="UniProtKB-KW"/>
</dbReference>
<evidence type="ECO:0000256" key="3">
    <source>
        <dbReference type="ARBA" id="ARBA00022840"/>
    </source>
</evidence>
<dbReference type="SUPFAM" id="SSF56059">
    <property type="entry name" value="Glutathione synthetase ATP-binding domain-like"/>
    <property type="match status" value="1"/>
</dbReference>
<dbReference type="InterPro" id="IPR040570">
    <property type="entry name" value="LAL_C2"/>
</dbReference>
<proteinExistence type="predicted"/>
<dbReference type="AlphaFoldDB" id="A0A428YZU1"/>
<evidence type="ECO:0000313" key="6">
    <source>
        <dbReference type="EMBL" id="RSM77287.1"/>
    </source>
</evidence>
<feature type="domain" description="ATP-grasp" evidence="5">
    <location>
        <begin position="84"/>
        <end position="284"/>
    </location>
</feature>
<evidence type="ECO:0000313" key="7">
    <source>
        <dbReference type="Proteomes" id="UP000287547"/>
    </source>
</evidence>
<dbReference type="PANTHER" id="PTHR43585">
    <property type="entry name" value="FUMIPYRROLE BIOSYNTHESIS PROTEIN C"/>
    <property type="match status" value="1"/>
</dbReference>
<name>A0A428YZU1_KIBAR</name>
<dbReference type="InterPro" id="IPR011761">
    <property type="entry name" value="ATP-grasp"/>
</dbReference>
<evidence type="ECO:0000256" key="4">
    <source>
        <dbReference type="PROSITE-ProRule" id="PRU00409"/>
    </source>
</evidence>
<dbReference type="InterPro" id="IPR052032">
    <property type="entry name" value="ATP-dep_AA_Ligase"/>
</dbReference>
<dbReference type="GO" id="GO:0005524">
    <property type="term" value="F:ATP binding"/>
    <property type="evidence" value="ECO:0007669"/>
    <property type="project" value="UniProtKB-UniRule"/>
</dbReference>
<sequence length="390" mass="41534">MTIVALEALTFGLGHMVRAAAKAGERLCLLTGVREIYRHELSRLSLDVIDVDTTDTAACAAVLKEIPDLHGLINSTDTWFVPGAELTAQFGLPGRTVASAQFLRDKLKVRQRLYEHGLSPAPGNTLPAVLKDSAGTSSRNVWLVRTPEELQAALDEAADSDLKGRLFAEPFFAGPVYSAETITWEGRTRLLGVLSRQVTGVREDAAAFPVAFPQEIEAELASWASRVLDAVDYEQGFAHIEFVFSVDGPQLVEINPRIGGALVGEALCRALGTNVYESMIDMALGKAPSLLDDAEATGPAVAFALVYPTGQGVLETIEGLDQLASCPGKPEWYPTKAVGDRIDHLTDQRGCVGIVLAEGPTAELAMHRALAAAAVVSPSAKSDVPASEPH</sequence>
<dbReference type="Pfam" id="PF18603">
    <property type="entry name" value="LAL_C2"/>
    <property type="match status" value="1"/>
</dbReference>
<keyword evidence="1" id="KW-0436">Ligase</keyword>
<dbReference type="Gene3D" id="3.30.470.20">
    <property type="entry name" value="ATP-grasp fold, B domain"/>
    <property type="match status" value="1"/>
</dbReference>
<dbReference type="EMBL" id="QHKI01000041">
    <property type="protein sequence ID" value="RSM77287.1"/>
    <property type="molecule type" value="Genomic_DNA"/>
</dbReference>
<evidence type="ECO:0000256" key="2">
    <source>
        <dbReference type="ARBA" id="ARBA00022741"/>
    </source>
</evidence>
<reference evidence="6 7" key="1">
    <citation type="submission" date="2018-05" db="EMBL/GenBank/DDBJ databases">
        <title>Evolution of GPA BGCs.</title>
        <authorList>
            <person name="Waglechner N."/>
            <person name="Wright G.D."/>
        </authorList>
    </citation>
    <scope>NUCLEOTIDE SEQUENCE [LARGE SCALE GENOMIC DNA]</scope>
    <source>
        <strain evidence="6 7">A82846</strain>
    </source>
</reference>
<dbReference type="Proteomes" id="UP000287547">
    <property type="component" value="Unassembled WGS sequence"/>
</dbReference>
<dbReference type="OrthoDB" id="24041at2"/>
<evidence type="ECO:0000256" key="1">
    <source>
        <dbReference type="ARBA" id="ARBA00022598"/>
    </source>
</evidence>